<dbReference type="EMBL" id="JAWDJX010000041">
    <property type="protein sequence ID" value="KAK3049212.1"/>
    <property type="molecule type" value="Genomic_DNA"/>
</dbReference>
<protein>
    <recommendedName>
        <fullName evidence="1">F-box domain-containing protein</fullName>
    </recommendedName>
</protein>
<dbReference type="InterPro" id="IPR001810">
    <property type="entry name" value="F-box_dom"/>
</dbReference>
<gene>
    <name evidence="2" type="ORF">LTR09_009390</name>
</gene>
<dbReference type="AlphaFoldDB" id="A0AAJ0DFC2"/>
<dbReference type="Proteomes" id="UP001271007">
    <property type="component" value="Unassembled WGS sequence"/>
</dbReference>
<evidence type="ECO:0000313" key="3">
    <source>
        <dbReference type="Proteomes" id="UP001271007"/>
    </source>
</evidence>
<feature type="domain" description="F-box" evidence="1">
    <location>
        <begin position="54"/>
        <end position="102"/>
    </location>
</feature>
<evidence type="ECO:0000313" key="2">
    <source>
        <dbReference type="EMBL" id="KAK3049212.1"/>
    </source>
</evidence>
<sequence>MAPPYSYRLSLQFLKEEFTWDAFDKLARPSNFNTVDLTELLNRMRLTHPQSTTASAIERLPPELLTMVLSALSTNDVVAFGLASQSLWMHLLAHVQQQRQKLSWAGRPLLCTGTYLMSVPPAIHALEPELRAQEEEFFNAAPSRPGMGMSRRGMCPARRWNWNARSSFTDRSTQSLESEWVNSFISTSANSGICPVDIATLRHTVEVMLPRRSRVSKRMRDLRRADPAKRARCGQRNTTPYSWLLRNLTTHEYVVLKQSKRYQSEPNYMHVKGLPSLSVDKALLMRVTWSAEYTGKYADEDDRAGDHHDGSETLAERTLKRGIWAGHCFEIVHVRDDAIGEEWRDVTQQFRSPLKATKAELWSSR</sequence>
<keyword evidence="3" id="KW-1185">Reference proteome</keyword>
<organism evidence="2 3">
    <name type="scientific">Extremus antarcticus</name>
    <dbReference type="NCBI Taxonomy" id="702011"/>
    <lineage>
        <taxon>Eukaryota</taxon>
        <taxon>Fungi</taxon>
        <taxon>Dikarya</taxon>
        <taxon>Ascomycota</taxon>
        <taxon>Pezizomycotina</taxon>
        <taxon>Dothideomycetes</taxon>
        <taxon>Dothideomycetidae</taxon>
        <taxon>Mycosphaerellales</taxon>
        <taxon>Extremaceae</taxon>
        <taxon>Extremus</taxon>
    </lineage>
</organism>
<accession>A0AAJ0DFC2</accession>
<evidence type="ECO:0000259" key="1">
    <source>
        <dbReference type="PROSITE" id="PS50181"/>
    </source>
</evidence>
<comment type="caution">
    <text evidence="2">The sequence shown here is derived from an EMBL/GenBank/DDBJ whole genome shotgun (WGS) entry which is preliminary data.</text>
</comment>
<reference evidence="2" key="1">
    <citation type="submission" date="2023-04" db="EMBL/GenBank/DDBJ databases">
        <title>Black Yeasts Isolated from many extreme environments.</title>
        <authorList>
            <person name="Coleine C."/>
            <person name="Stajich J.E."/>
            <person name="Selbmann L."/>
        </authorList>
    </citation>
    <scope>NUCLEOTIDE SEQUENCE</scope>
    <source>
        <strain evidence="2">CCFEE 5312</strain>
    </source>
</reference>
<dbReference type="PROSITE" id="PS50181">
    <property type="entry name" value="FBOX"/>
    <property type="match status" value="1"/>
</dbReference>
<name>A0AAJ0DFC2_9PEZI</name>
<proteinExistence type="predicted"/>